<sequence length="496" mass="57304">MAYWILLLLYLILVLLYAYHYRQPTIQAWPLLPKTVDAPAKPTSCQDTKECPPYHVCLNQKCVPQLLRGEECYEETGDWTLTAYRGKDFAACICKNPNVVDQKHFGGNCDQDVACRPHGYYNLQTKQCVCNQGFKADGLKCLSLLAIEQMNLEPCDFDELEFKDLIVGHGLTTSYISKNTNKKCFKRPCTFDAWTGKFLKKARYEKGVGCICDPSLGQFGVRLEGLDSYTRDNGYNACVSVFETPLENPIFVQIFAYFYLMQRPPLVFIQYSNVMPSDVIEPLRSLIKNNALQIGQEFPYDYLQTHLRNREPFVAQISTIKFDKNFYMHSYITKVTVQHGEKLVSDPMDWCRYMSRHLKRNKINEWSFNLLNQFPMCYVGKNDDQAPEQYRGRYVLNPFQLLHKDSKQNLNRTNAVVFAFENGQWVLSLTDGYAVDTYHWAANGSFIPDVSDDPVASILQSKGVATWKEFNEVTKLYEDAYDEIVANQEPIFEKIR</sequence>
<accession>A0A4Y2LEZ3</accession>
<reference evidence="2 3" key="1">
    <citation type="journal article" date="2019" name="Sci. Rep.">
        <title>Orb-weaving spider Araneus ventricosus genome elucidates the spidroin gene catalogue.</title>
        <authorList>
            <person name="Kono N."/>
            <person name="Nakamura H."/>
            <person name="Ohtoshi R."/>
            <person name="Moran D.A.P."/>
            <person name="Shinohara A."/>
            <person name="Yoshida Y."/>
            <person name="Fujiwara M."/>
            <person name="Mori M."/>
            <person name="Tomita M."/>
            <person name="Arakawa K."/>
        </authorList>
    </citation>
    <scope>NUCLEOTIDE SEQUENCE [LARGE SCALE GENOMIC DNA]</scope>
</reference>
<gene>
    <name evidence="2" type="ORF">AVEN_257694_1</name>
</gene>
<evidence type="ECO:0008006" key="4">
    <source>
        <dbReference type="Google" id="ProtNLM"/>
    </source>
</evidence>
<name>A0A4Y2LEZ3_ARAVE</name>
<dbReference type="InterPro" id="IPR007784">
    <property type="entry name" value="PIR"/>
</dbReference>
<comment type="caution">
    <text evidence="2">The sequence shown here is derived from an EMBL/GenBank/DDBJ whole genome shotgun (WGS) entry which is preliminary data.</text>
</comment>
<protein>
    <recommendedName>
        <fullName evidence="4">EGF-like domain-containing protein</fullName>
    </recommendedName>
</protein>
<evidence type="ECO:0000313" key="3">
    <source>
        <dbReference type="Proteomes" id="UP000499080"/>
    </source>
</evidence>
<dbReference type="OrthoDB" id="6428253at2759"/>
<proteinExistence type="predicted"/>
<feature type="signal peptide" evidence="1">
    <location>
        <begin position="1"/>
        <end position="18"/>
    </location>
</feature>
<dbReference type="EMBL" id="BGPR01005754">
    <property type="protein sequence ID" value="GBN13114.1"/>
    <property type="molecule type" value="Genomic_DNA"/>
</dbReference>
<keyword evidence="3" id="KW-1185">Reference proteome</keyword>
<evidence type="ECO:0000313" key="2">
    <source>
        <dbReference type="EMBL" id="GBN13114.1"/>
    </source>
</evidence>
<dbReference type="AlphaFoldDB" id="A0A4Y2LEZ3"/>
<organism evidence="2 3">
    <name type="scientific">Araneus ventricosus</name>
    <name type="common">Orbweaver spider</name>
    <name type="synonym">Epeira ventricosa</name>
    <dbReference type="NCBI Taxonomy" id="182803"/>
    <lineage>
        <taxon>Eukaryota</taxon>
        <taxon>Metazoa</taxon>
        <taxon>Ecdysozoa</taxon>
        <taxon>Arthropoda</taxon>
        <taxon>Chelicerata</taxon>
        <taxon>Arachnida</taxon>
        <taxon>Araneae</taxon>
        <taxon>Araneomorphae</taxon>
        <taxon>Entelegynae</taxon>
        <taxon>Araneoidea</taxon>
        <taxon>Araneidae</taxon>
        <taxon>Araneus</taxon>
    </lineage>
</organism>
<dbReference type="Proteomes" id="UP000499080">
    <property type="component" value="Unassembled WGS sequence"/>
</dbReference>
<keyword evidence="1" id="KW-0732">Signal</keyword>
<evidence type="ECO:0000256" key="1">
    <source>
        <dbReference type="SAM" id="SignalP"/>
    </source>
</evidence>
<dbReference type="Pfam" id="PF05092">
    <property type="entry name" value="PIF"/>
    <property type="match status" value="1"/>
</dbReference>
<feature type="chain" id="PRO_5021467110" description="EGF-like domain-containing protein" evidence="1">
    <location>
        <begin position="19"/>
        <end position="496"/>
    </location>
</feature>